<feature type="transmembrane region" description="Helical" evidence="4">
    <location>
        <begin position="40"/>
        <end position="58"/>
    </location>
</feature>
<dbReference type="InterPro" id="IPR050469">
    <property type="entry name" value="Diguanylate_Cyclase"/>
</dbReference>
<organism evidence="6 7">
    <name type="scientific">Povalibacter uvarum</name>
    <dbReference type="NCBI Taxonomy" id="732238"/>
    <lineage>
        <taxon>Bacteria</taxon>
        <taxon>Pseudomonadati</taxon>
        <taxon>Pseudomonadota</taxon>
        <taxon>Gammaproteobacteria</taxon>
        <taxon>Steroidobacterales</taxon>
        <taxon>Steroidobacteraceae</taxon>
        <taxon>Povalibacter</taxon>
    </lineage>
</organism>
<feature type="transmembrane region" description="Helical" evidence="4">
    <location>
        <begin position="64"/>
        <end position="83"/>
    </location>
</feature>
<dbReference type="PANTHER" id="PTHR45138:SF9">
    <property type="entry name" value="DIGUANYLATE CYCLASE DGCM-RELATED"/>
    <property type="match status" value="1"/>
</dbReference>
<accession>A0A841HMX2</accession>
<keyword evidence="7" id="KW-1185">Reference proteome</keyword>
<dbReference type="RefSeq" id="WP_184332343.1">
    <property type="nucleotide sequence ID" value="NZ_JACHHZ010000003.1"/>
</dbReference>
<feature type="transmembrane region" description="Helical" evidence="4">
    <location>
        <begin position="95"/>
        <end position="112"/>
    </location>
</feature>
<name>A0A841HMX2_9GAMM</name>
<reference evidence="6 7" key="1">
    <citation type="submission" date="2020-08" db="EMBL/GenBank/DDBJ databases">
        <title>Genomic Encyclopedia of Type Strains, Phase IV (KMG-IV): sequencing the most valuable type-strain genomes for metagenomic binning, comparative biology and taxonomic classification.</title>
        <authorList>
            <person name="Goeker M."/>
        </authorList>
    </citation>
    <scope>NUCLEOTIDE SEQUENCE [LARGE SCALE GENOMIC DNA]</scope>
    <source>
        <strain evidence="6 7">DSM 26723</strain>
    </source>
</reference>
<feature type="transmembrane region" description="Helical" evidence="4">
    <location>
        <begin position="194"/>
        <end position="217"/>
    </location>
</feature>
<dbReference type="SMART" id="SM00267">
    <property type="entry name" value="GGDEF"/>
    <property type="match status" value="1"/>
</dbReference>
<dbReference type="PROSITE" id="PS50887">
    <property type="entry name" value="GGDEF"/>
    <property type="match status" value="1"/>
</dbReference>
<dbReference type="Proteomes" id="UP000588068">
    <property type="component" value="Unassembled WGS sequence"/>
</dbReference>
<dbReference type="EC" id="2.7.7.65" evidence="2"/>
<dbReference type="InterPro" id="IPR043128">
    <property type="entry name" value="Rev_trsase/Diguanyl_cyclase"/>
</dbReference>
<evidence type="ECO:0000313" key="6">
    <source>
        <dbReference type="EMBL" id="MBB6093699.1"/>
    </source>
</evidence>
<proteinExistence type="predicted"/>
<keyword evidence="4" id="KW-0472">Membrane</keyword>
<evidence type="ECO:0000256" key="1">
    <source>
        <dbReference type="ARBA" id="ARBA00001946"/>
    </source>
</evidence>
<dbReference type="NCBIfam" id="TIGR00254">
    <property type="entry name" value="GGDEF"/>
    <property type="match status" value="1"/>
</dbReference>
<dbReference type="Pfam" id="PF00990">
    <property type="entry name" value="GGDEF"/>
    <property type="match status" value="1"/>
</dbReference>
<comment type="cofactor">
    <cofactor evidence="1">
        <name>Mg(2+)</name>
        <dbReference type="ChEBI" id="CHEBI:18420"/>
    </cofactor>
</comment>
<feature type="transmembrane region" description="Helical" evidence="4">
    <location>
        <begin position="12"/>
        <end position="33"/>
    </location>
</feature>
<dbReference type="AlphaFoldDB" id="A0A841HMX2"/>
<evidence type="ECO:0000256" key="3">
    <source>
        <dbReference type="ARBA" id="ARBA00034247"/>
    </source>
</evidence>
<evidence type="ECO:0000256" key="2">
    <source>
        <dbReference type="ARBA" id="ARBA00012528"/>
    </source>
</evidence>
<feature type="transmembrane region" description="Helical" evidence="4">
    <location>
        <begin position="148"/>
        <end position="174"/>
    </location>
</feature>
<dbReference type="GO" id="GO:0052621">
    <property type="term" value="F:diguanylate cyclase activity"/>
    <property type="evidence" value="ECO:0007669"/>
    <property type="project" value="UniProtKB-EC"/>
</dbReference>
<comment type="caution">
    <text evidence="6">The sequence shown here is derived from an EMBL/GenBank/DDBJ whole genome shotgun (WGS) entry which is preliminary data.</text>
</comment>
<dbReference type="Gene3D" id="3.30.70.270">
    <property type="match status" value="1"/>
</dbReference>
<evidence type="ECO:0000256" key="4">
    <source>
        <dbReference type="SAM" id="Phobius"/>
    </source>
</evidence>
<dbReference type="InterPro" id="IPR029787">
    <property type="entry name" value="Nucleotide_cyclase"/>
</dbReference>
<dbReference type="CDD" id="cd01949">
    <property type="entry name" value="GGDEF"/>
    <property type="match status" value="1"/>
</dbReference>
<dbReference type="FunFam" id="3.30.70.270:FF:000001">
    <property type="entry name" value="Diguanylate cyclase domain protein"/>
    <property type="match status" value="1"/>
</dbReference>
<evidence type="ECO:0000259" key="5">
    <source>
        <dbReference type="PROSITE" id="PS50887"/>
    </source>
</evidence>
<dbReference type="SUPFAM" id="SSF55073">
    <property type="entry name" value="Nucleotide cyclase"/>
    <property type="match status" value="1"/>
</dbReference>
<sequence length="396" mass="43345">MLATASSTEIAFLMVALIQGVFAIVWGIGAYAVATQRNAVLHWVAWSALSAFTWIVLANQFQQPPFIAVLAGVIAVMALQRGIRLFIGEKPPQRAHLVLLVVELLALWVGNAPESRPLQAALNYSVLSSLYFYTAWDLYRHARDRLQFRLPVILALPVLFGGLAYGSRVVRAIVDPQSVLTQMAADSSLNVHGALIFVVLVLSLHATLMVLVVARLVNELRRLSRHDGLTGLLNRRAMEELLDAQVERSRRAEEAFAVMMLDLDHFKRINDQHGHPVGDLALKHVASLLAEGMPTSASLARFGGEEFVVLLRGASASQASQVAERLRESLASRPLSHQGNLLALSVSIGVAQWRGRTDELAQLFLRADGALFQAKVQGRNRVVLSIETRAPQPAMA</sequence>
<protein>
    <recommendedName>
        <fullName evidence="2">diguanylate cyclase</fullName>
        <ecNumber evidence="2">2.7.7.65</ecNumber>
    </recommendedName>
</protein>
<feature type="transmembrane region" description="Helical" evidence="4">
    <location>
        <begin position="118"/>
        <end position="136"/>
    </location>
</feature>
<keyword evidence="4" id="KW-0812">Transmembrane</keyword>
<gene>
    <name evidence="6" type="ORF">HNQ60_002580</name>
</gene>
<comment type="catalytic activity">
    <reaction evidence="3">
        <text>2 GTP = 3',3'-c-di-GMP + 2 diphosphate</text>
        <dbReference type="Rhea" id="RHEA:24898"/>
        <dbReference type="ChEBI" id="CHEBI:33019"/>
        <dbReference type="ChEBI" id="CHEBI:37565"/>
        <dbReference type="ChEBI" id="CHEBI:58805"/>
        <dbReference type="EC" id="2.7.7.65"/>
    </reaction>
</comment>
<feature type="domain" description="GGDEF" evidence="5">
    <location>
        <begin position="254"/>
        <end position="387"/>
    </location>
</feature>
<dbReference type="InterPro" id="IPR000160">
    <property type="entry name" value="GGDEF_dom"/>
</dbReference>
<evidence type="ECO:0000313" key="7">
    <source>
        <dbReference type="Proteomes" id="UP000588068"/>
    </source>
</evidence>
<keyword evidence="4" id="KW-1133">Transmembrane helix</keyword>
<dbReference type="PANTHER" id="PTHR45138">
    <property type="entry name" value="REGULATORY COMPONENTS OF SENSORY TRANSDUCTION SYSTEM"/>
    <property type="match status" value="1"/>
</dbReference>
<dbReference type="EMBL" id="JACHHZ010000003">
    <property type="protein sequence ID" value="MBB6093699.1"/>
    <property type="molecule type" value="Genomic_DNA"/>
</dbReference>